<dbReference type="RefSeq" id="WP_405254245.1">
    <property type="nucleotide sequence ID" value="NZ_JBJGWE010000004.1"/>
</dbReference>
<dbReference type="Proteomes" id="UP001622370">
    <property type="component" value="Unassembled WGS sequence"/>
</dbReference>
<sequence length="5087" mass="547709">MEVDTKTKNKSTFMKRAVFILYVALLTVFSIDTLSAQHRVPFGIRYQTTVKGDMLLVGNSILNVNDRGAGHTNPNLPYKGDHGNNSRINLDYIDIDGDRNTFNSSSARIQNPNSRTSCLKIKKAYLYWSAAYTQERMDNQRNPRFERSKFAQVKFKTPNSGYHDLVGDVVYDGFDIVSQTSGWSTQHAQRAYVYVKDVTSLLEAESTRRNGAFDGNYTVANIMAPKGKEESGVGYAAGWTLIVVYEDQTQASRHITLFDGFSSINIIDRRNSSLDIPVSGFQTIPSGNVNAKFAFAALEGELGIVGDALRIKSPSRPNGVLIDVPGRNSNTYYDYYNTYRANFFNSKITDIGGENLNRTPASKNLLGFDAGIFEIPNTGNSLIRNNSNSATITPSTEQDSYYPFMFAFNVEVIAPVIDLEKKVFKVNSNRDVTGGSVDLGDKLRYEIKFRNSGNDDARDLVITDKLPKNLLFENIASIKLPWTSRPTQPTDYEYNAANHEIKFKIPNDKVKKGQKDWHKITFEMKVPDHCDDLRDACSNVIANIVHAKYFGVQNRSSDGFQAVSVISHQDCEGNLTGPSTFIANLGNCVSKTKRTLCEKTLDLVAGANFDTYAWTKDGVAVPGGNQQTLTATSSGTYRVLKKKQGCADMTEEITVELHDNALKTNPINPFASEVFKCGNDNTDYPQIYLCGTSASKLLTLNVTEALSYKWEKRNENCTVPTTHPKECPVRDNYGCTWSQVHTGRNYNVSEPGDYRVEITYDGGCVAIFYFKVTKTLLTPTVDVRDIICNTQGKITVTHPATGYEYALQSSAGNIVQNYQNSNVFNVANPDSYTVLIRQKLVSGATYQPCVFEAPASIVQKASRLSVDTTPLACEGSKGTLRVQVLDAYPQYTYTIRKNNVTGAVVAGATATNTSDITFTGLDEGEYYVEVNTPDCKLTGTGRVGKIPPLQARVTVKSHLMCDGKGIVRVDAWDGTPGNSYAYSIDGGNTYFYNYADSFYEFTVSNPGTYTIKVVDANNCEVEVTSEAVRAATPPTFKVVDKLTDCGAKGTIEFTDVVNPDGYQIKYSIDGGLTNQLGTKFIGLTPEETYTPTVIYGNGSVECTVSRTITLPPAATGRVIASAGVAQLIGCGEGENADKAQVRITNVRGGTGRYKYSFDGGVTWGTEREKWLLSGTYTVIASDDVDCQYRTQVVVEPRPVNPVFTSTVTYNCDGTGNISIGSNQGTYSYTYTIEGVTTTTSTFPNLPPGTHNIKIKYADPTTPARHELFTEDFGVGQGKFKTQYINPNYFFEPQTRDNTGIYASDLVEVGGIWYIKNGAGTPQTDQKFRTYHSNLNMNDGEYIVTDRLTPNNRAWTIPIDHTGLTKGRMLFVNVGDVLGKEGGILYQREMIDVIPNQPIEFSIAVFNLINTRGANPTAADPDLTIELYTSEADILVGAPVVSQHIGSPPKSTNPNDWREYNLSLNYQGNSTKLYAVIRSGSLVTNGNDVAIDDILLYQLPKVCSFNEEINVVIEPNKEFGVLPNTEKVTNILCNDANNGSYEIALKNADPAGYWVSKDGGAFVRETVNPFVWNGISEGNHSVVFRYGENTTHCEVTRTFTVNNPSQITIQPIADLTLGCNPASVDLAITASGGVGALQYAVKQPDGTVLTQSSPNFVLTQAGDHEVTVTDANNCSATSTFKVNQAPNPTVTIANTSNYCVKAGTPAKIDVEVTNGTPPFTYSINGNVQATTNDASFSFGNLQPNTYTIKVVDKYGCEGTLTEVIEPELKINNAVVEKDITCDTAPNDKGRIKVSFTGGYAPYKYNVKKGNNVVVAETAVNGTEVTFETEEAGVYAIQITDSKGCEAIVSKELVAPQNPTVVLAKEDVKCHGESTGSIVVTTTNGTPPYRYFVNSIDRGNQNEYHNLKAGTYTITVRDAKNCEVTESVTIAEPAAPLAINAVIKKLISCNPAEDKAEVEYTVTGGTPNYSDNQGGTNYATEPRTIKLSIGTHNIVVTDANGCQVQTQVVVPQRPTPPTVNATPTINYNCDGTGNFTITATPDTYNYTYTLGTVTNDTGEFNNIAVGTHQVGIQYKEKNPVPGAEDCGYTMTVTVTVEPNKEFKANLASVTNASCNGVNDAQATINVENFGAGGYTYTVDGGAPQNGNNPTITILNLSAGVHTVTLVYDTCTLEVPLTVTQPDAITLTGEVTVPAKCSNGEKATVTLQAQGGTPPYKYIYNGLEQSTNVFTQVSVGQQQIFKVKDKNNCEQEVKIDIEAPKNIEFTAVPTACYSGNNDAEIVVTVTNGNGDYRFSINNGAWQTPSATTPLTYTFTGLPSSTGTGHIIRVEDAFGCSDTKNVVIHPPLLVTIKETPRNCNNGEIEVTATGGDGTYEFAVIQAGTAPTYTQSASPYNQSITTAGDYDVYVKSAECTYSKTVTIKQAPAVGFTATAKQPNCHGYKGSIALTDIVGDAPYTLNLYSAANPATSITSVSNYINASYEFSDLEVGTYIVTVTDRYGCTHTETRTLTDKPELTANITLTTTGCVKLNDVVELQLSVTQALIDAYTALGYKIEYSTDGTTWTQINNPATPITGKKVGETFTPSLRVVNTTNNIICLQVLPKYTVPFPLSELAVATNLIRDFSTMCTSGGFTVEVTASGGAHTGVGGGSYQFTMEDPFDPATVWKDPTPIDGSVYTFTGLVPGRTYTFYVRDVAGCIEKNSRDIYENYIPPVKVEGNVKPICFDANTGSIDFTVSRTATSTTNASQFDWILVNKTTSTTVRTGTHAMPTQGNSVVLNVPNLPIGTYYMEITEKNPDTGCKWASRDVEMYKQTELQGIPEKKRDVTCALPGLVEIKNPHGGGGTYTFTLTSNAFNNPIVSNTNETVIEVPVANISTTATSITIKVEVVDQHGCRKELGEVTMPVEQSAPAVTAKPDSCEEPLSITAEYTPVTGRNYEFAIQKGTGAWSAWQKDPKFTNLEGGQQYKVKLIDRVTGCESESPAVTLLTKIKGEVKQTKLLGCGQNAEIEIKASEGSGTYQYEVSGAATVSRQDLPATTHNYTVSVAGTYIIKLWDKDASAATCPPLTFTVTVADPVYPAFTASTVSATCNGVSDGKILINEVATGAPTVTYTIPNVTPAPVYNPTIKGFENLAGGVSYTVRATSANGCHTETTVTVAQPDAVNVAADFVTVKQFACTSGNTPVSAEVTLDPSKVTGGTPPYSFTIMYNGRTVNGTQLITNDHTGGTVTVEVRDANGCTTVTPTATIDKFDALTGISINITQNISCKVNENIDVLVTTTDAGTAINNNQKIRYIQSATVPTTAPSTWTTTVGTFNNLTPGTYTFWAGHIETGCMTSVTHTVKEPNTFVVTLKGITPPKCVGDRATVVFTVEDDNYTGDYEWQVRGTHLNNPTRTSNREISFEITKGSYFFVVKQVAHPECDQEYEFTVTEPEIPLQAERKVKKITCNGNDGAIEVINAKGGWGGYQYRITPDANATGWTSTPLFTGLSPAYYRVYIKDIGGCEILIGDANLERPQQIVANLTVDTQNCVAGSGVIKATASGGEGKNYTFQLIKNGVNFGTPVSGDATNSATFNNLSAGEYTVRVTDTWGCDGVSDAPVKLYEPITNPTVKIDKQITCTQPEGATITIEHQGGNSGNINYVVTPPAGGAPITQSNPVFTGLNTAGTYNVTVTDVATGCPPVTTTFELTPTVAVTFTHTQTNVSCNGGSDGSFVISLDNTQTQLNYKISVTSTVAGFTPQEQTVTTVPVSHTFSNLKAGIYQVVVTSARGCEHPETITIDEPTQLTATAAVTTAFACDATSNVPQQAVIKATVNGGTAPFRYSIDGVNFENTTGEFSIADTGAVQNITVTVKDANGCSATAPVVLNPLPKITNVTVDRKALTCEDPEEVKIKITGAGATGYQIEAKTTVTGAVITPAASQTLAAGTSEATFSLSKAGQYEFKVIDLQTGCYTVVTHVVNAYDQMKVSATIGKEISCSGSADGEIKLETVDYVGSFTWQVIEAATVTSTNPTVVKTGTGNATVFGTPLVTTIGGLSAGDYVVKIKQNATPFCEITSPIVQIANPQALVVTPTITNPLTCKGNDAVLIAEAQGGWGNYEYRLEKNGAAHPVYGTYSTTSTFVNLDAGNYKVWVKDKGGCEKSADREISAPTPINVIAVPNVTRLTCFEDKSANITATVTPANAGSGNYKYILLTRTPSGIIESGAQDSPTFTGLGAGEYAVRVVDGWNCDKDSDFVTIDTPAPVRVEAIISRNITCKQDAEITLIATGGSGTGYVFTVDPSSVGNITPSGTAGVYLAKPGTYVFTAVDGNGCKSEMSNTIEIHPVENLGLKIDTSLAYVKCNGDSSATIKAEAYGGLGDYKYELLNATGASLSPPVTNTDGVFGGLATGTYNVKVTSLDCEEITPTPIVINEAPALVFATLTSTNETCFNEKDGTINVEATGGTGAITYAISPRLDRVVTAEYIRSQKYEPGTYVVIAQDENGCTLEHEFVIAPASKIEVTLVSVTHETCLGSNDGSATISITGGTPPYYTAFNSDSDTANWVEGKLVYNNLPAGENHAIFVKDASGCKAYVVIPKIEPGIDLQLKAEATPQCSNDNVLNNRVVVSVNPTYATQVTYSLDGGTPQRSNIFDNVPAGVHTITVSHPDGCNGEVPVTMPNYTPLSVVTSTTEITCSGANDATITLQVTGGSSSYTYTITPQEGNFDVTTQKFTSLPAGSYTVVVRDNVLGCIVTERFRFVNPDPLYLEASTVSETCYGDNDGQIRFEIKGGKPTYSYVLTNPQGQQVDVANGIAAGQVVTKGGLAPGAYVLTYVDLGGVCTKTETITVGAAPNLKPINQLEVKYECTTSIPSNYLQVVFDNAILNQTNTFYALNSTNIADARRFTEFNGSTAIIRNLPAGSDQFITIFHNTCSYTIPLSEYFDVQDFDPLTLQDKSDPRKMNQIKVQANGGKAPYTYYFNGRMSSSDEYYISSTDPGRVDANGRIIKQIEVMVIDDLGCSQTITIEKEFVDIHIPNYFTPNNDGNNDRWKPENTRSYPNIEVIIYDRYGRLIATLRQDESWDGKYNTRDLPTGDYWYLVKLNGDGDEREFIGNFTLFR</sequence>
<reference evidence="1 2" key="1">
    <citation type="journal article" date="2016" name="Sci. Rep.">
        <title>Whole genome sequencing identifies a novel species of the genus Capnocytophaga isolated from dog and cat bite wounds in humans.</title>
        <authorList>
            <person name="Zangenah S."/>
            <person name="Abbasi N."/>
            <person name="Andersson A.F."/>
            <person name="Bergman P."/>
        </authorList>
    </citation>
    <scope>NUCLEOTIDE SEQUENCE [LARGE SCALE GENOMIC DNA]</scope>
    <source>
        <strain evidence="1 2">W5</strain>
    </source>
</reference>
<dbReference type="EMBL" id="JBJGWJ010000004">
    <property type="protein sequence ID" value="MFK8293528.1"/>
    <property type="molecule type" value="Genomic_DNA"/>
</dbReference>
<dbReference type="Gene3D" id="2.60.40.10">
    <property type="entry name" value="Immunoglobulins"/>
    <property type="match status" value="2"/>
</dbReference>
<dbReference type="InterPro" id="IPR013783">
    <property type="entry name" value="Ig-like_fold"/>
</dbReference>
<dbReference type="SUPFAM" id="SSF49299">
    <property type="entry name" value="PKD domain"/>
    <property type="match status" value="1"/>
</dbReference>
<comment type="caution">
    <text evidence="1">The sequence shown here is derived from an EMBL/GenBank/DDBJ whole genome shotgun (WGS) entry which is preliminary data.</text>
</comment>
<protein>
    <submittedName>
        <fullName evidence="1">T9SS type B sorting domain-containing protein</fullName>
    </submittedName>
</protein>
<dbReference type="InterPro" id="IPR025667">
    <property type="entry name" value="SprB_repeat"/>
</dbReference>
<dbReference type="InterPro" id="IPR026341">
    <property type="entry name" value="T9SS_type_B"/>
</dbReference>
<dbReference type="Pfam" id="PF13573">
    <property type="entry name" value="SprB"/>
    <property type="match status" value="6"/>
</dbReference>
<dbReference type="NCBIfam" id="TIGR01451">
    <property type="entry name" value="B_ant_repeat"/>
    <property type="match status" value="1"/>
</dbReference>
<evidence type="ECO:0000313" key="1">
    <source>
        <dbReference type="EMBL" id="MFK8293528.1"/>
    </source>
</evidence>
<dbReference type="InterPro" id="IPR047589">
    <property type="entry name" value="DUF11_rpt"/>
</dbReference>
<gene>
    <name evidence="1" type="ORF">ACI76L_07015</name>
</gene>
<keyword evidence="2" id="KW-1185">Reference proteome</keyword>
<organism evidence="1 2">
    <name type="scientific">Capnocytophaga stomatis</name>
    <dbReference type="NCBI Taxonomy" id="1848904"/>
    <lineage>
        <taxon>Bacteria</taxon>
        <taxon>Pseudomonadati</taxon>
        <taxon>Bacteroidota</taxon>
        <taxon>Flavobacteriia</taxon>
        <taxon>Flavobacteriales</taxon>
        <taxon>Flavobacteriaceae</taxon>
        <taxon>Capnocytophaga</taxon>
    </lineage>
</organism>
<dbReference type="InterPro" id="IPR035986">
    <property type="entry name" value="PKD_dom_sf"/>
</dbReference>
<proteinExistence type="predicted"/>
<name>A0ABW8QC94_9FLAO</name>
<accession>A0ABW8QC94</accession>
<evidence type="ECO:0000313" key="2">
    <source>
        <dbReference type="Proteomes" id="UP001622370"/>
    </source>
</evidence>
<dbReference type="Pfam" id="PF13585">
    <property type="entry name" value="CHU_C"/>
    <property type="match status" value="1"/>
</dbReference>
<dbReference type="NCBIfam" id="TIGR04131">
    <property type="entry name" value="Bac_Flav_CTERM"/>
    <property type="match status" value="1"/>
</dbReference>
<dbReference type="Gene3D" id="2.60.40.740">
    <property type="match status" value="1"/>
</dbReference>